<dbReference type="InterPro" id="IPR006016">
    <property type="entry name" value="UspA"/>
</dbReference>
<dbReference type="PANTHER" id="PTHR46268:SF6">
    <property type="entry name" value="UNIVERSAL STRESS PROTEIN UP12"/>
    <property type="match status" value="1"/>
</dbReference>
<gene>
    <name evidence="3" type="ORF">E0W60_33040</name>
</gene>
<feature type="domain" description="UspA" evidence="2">
    <location>
        <begin position="2"/>
        <end position="140"/>
    </location>
</feature>
<dbReference type="InterPro" id="IPR006015">
    <property type="entry name" value="Universal_stress_UspA"/>
</dbReference>
<organism evidence="3 4">
    <name type="scientific">Cupriavidus oxalaticus</name>
    <dbReference type="NCBI Taxonomy" id="96344"/>
    <lineage>
        <taxon>Bacteria</taxon>
        <taxon>Pseudomonadati</taxon>
        <taxon>Pseudomonadota</taxon>
        <taxon>Betaproteobacteria</taxon>
        <taxon>Burkholderiales</taxon>
        <taxon>Burkholderiaceae</taxon>
        <taxon>Cupriavidus</taxon>
    </lineage>
</organism>
<dbReference type="CDD" id="cd00293">
    <property type="entry name" value="USP-like"/>
    <property type="match status" value="1"/>
</dbReference>
<dbReference type="KEGG" id="cox:E0W60_33040"/>
<evidence type="ECO:0000256" key="1">
    <source>
        <dbReference type="ARBA" id="ARBA00008791"/>
    </source>
</evidence>
<evidence type="ECO:0000313" key="4">
    <source>
        <dbReference type="Proteomes" id="UP000295294"/>
    </source>
</evidence>
<evidence type="ECO:0000259" key="2">
    <source>
        <dbReference type="Pfam" id="PF00582"/>
    </source>
</evidence>
<protein>
    <submittedName>
        <fullName evidence="3">Universal stress protein</fullName>
    </submittedName>
</protein>
<dbReference type="RefSeq" id="WP_135706988.1">
    <property type="nucleotide sequence ID" value="NZ_CP038636.1"/>
</dbReference>
<dbReference type="AlphaFoldDB" id="A0A4P7LI20"/>
<sequence>MTNVVLPCDGSDYSVAAARALLASGLFQRPLNVHLVHVLPEITGRPRAYLTREQMEQWASAAAQDAFTSILPLLQADHCAVTEHHCIGEPANEIVAVARNCRADVIVMGTHGHGAFLSAVMGSIAVRVVAAAHVPVVLVPRRSSL</sequence>
<evidence type="ECO:0000313" key="3">
    <source>
        <dbReference type="EMBL" id="QBY55790.1"/>
    </source>
</evidence>
<dbReference type="PANTHER" id="PTHR46268">
    <property type="entry name" value="STRESS RESPONSE PROTEIN NHAX"/>
    <property type="match status" value="1"/>
</dbReference>
<dbReference type="EMBL" id="CP038636">
    <property type="protein sequence ID" value="QBY55790.1"/>
    <property type="molecule type" value="Genomic_DNA"/>
</dbReference>
<dbReference type="SUPFAM" id="SSF52402">
    <property type="entry name" value="Adenine nucleotide alpha hydrolases-like"/>
    <property type="match status" value="1"/>
</dbReference>
<reference evidence="3 4" key="1">
    <citation type="submission" date="2019-03" db="EMBL/GenBank/DDBJ databases">
        <title>Efficiently degradation of phenoxyalkanoic acid herbicides by Cupriavidus oxalaticus strain X32.</title>
        <authorList>
            <person name="Sheng X."/>
        </authorList>
    </citation>
    <scope>NUCLEOTIDE SEQUENCE [LARGE SCALE GENOMIC DNA]</scope>
    <source>
        <strain evidence="3 4">X32</strain>
        <plasmid evidence="3 4">unnamed1</plasmid>
    </source>
</reference>
<name>A0A4P7LI20_9BURK</name>
<dbReference type="Pfam" id="PF00582">
    <property type="entry name" value="Usp"/>
    <property type="match status" value="1"/>
</dbReference>
<dbReference type="InterPro" id="IPR014729">
    <property type="entry name" value="Rossmann-like_a/b/a_fold"/>
</dbReference>
<dbReference type="Proteomes" id="UP000295294">
    <property type="component" value="Plasmid unnamed1"/>
</dbReference>
<proteinExistence type="inferred from homology"/>
<keyword evidence="3" id="KW-0614">Plasmid</keyword>
<accession>A0A4P7LI20</accession>
<dbReference type="Gene3D" id="3.40.50.620">
    <property type="entry name" value="HUPs"/>
    <property type="match status" value="1"/>
</dbReference>
<comment type="similarity">
    <text evidence="1">Belongs to the universal stress protein A family.</text>
</comment>
<dbReference type="PRINTS" id="PR01438">
    <property type="entry name" value="UNVRSLSTRESS"/>
</dbReference>
<dbReference type="OrthoDB" id="5295044at2"/>
<geneLocation type="plasmid" evidence="3">
    <name>unnamed1</name>
</geneLocation>